<evidence type="ECO:0000313" key="3">
    <source>
        <dbReference type="EMBL" id="MFD0791845.1"/>
    </source>
</evidence>
<evidence type="ECO:0000313" key="4">
    <source>
        <dbReference type="Proteomes" id="UP001597055"/>
    </source>
</evidence>
<protein>
    <submittedName>
        <fullName evidence="3">Nuclear transport factor 2 family protein</fullName>
    </submittedName>
</protein>
<reference evidence="4" key="1">
    <citation type="journal article" date="2019" name="Int. J. Syst. Evol. Microbiol.">
        <title>The Global Catalogue of Microorganisms (GCM) 10K type strain sequencing project: providing services to taxonomists for standard genome sequencing and annotation.</title>
        <authorList>
            <consortium name="The Broad Institute Genomics Platform"/>
            <consortium name="The Broad Institute Genome Sequencing Center for Infectious Disease"/>
            <person name="Wu L."/>
            <person name="Ma J."/>
        </authorList>
    </citation>
    <scope>NUCLEOTIDE SEQUENCE [LARGE SCALE GENOMIC DNA]</scope>
    <source>
        <strain evidence="4">CCUG 54523</strain>
    </source>
</reference>
<evidence type="ECO:0000256" key="1">
    <source>
        <dbReference type="SAM" id="MobiDB-lite"/>
    </source>
</evidence>
<dbReference type="SUPFAM" id="SSF54427">
    <property type="entry name" value="NTF2-like"/>
    <property type="match status" value="1"/>
</dbReference>
<gene>
    <name evidence="3" type="ORF">ACFQ0P_15725</name>
</gene>
<organism evidence="3 4">
    <name type="scientific">Microbacterium insulae</name>
    <dbReference type="NCBI Taxonomy" id="483014"/>
    <lineage>
        <taxon>Bacteria</taxon>
        <taxon>Bacillati</taxon>
        <taxon>Actinomycetota</taxon>
        <taxon>Actinomycetes</taxon>
        <taxon>Micrococcales</taxon>
        <taxon>Microbacteriaceae</taxon>
        <taxon>Microbacterium</taxon>
    </lineage>
</organism>
<evidence type="ECO:0000259" key="2">
    <source>
        <dbReference type="Pfam" id="PF12680"/>
    </source>
</evidence>
<feature type="region of interest" description="Disordered" evidence="1">
    <location>
        <begin position="1"/>
        <end position="41"/>
    </location>
</feature>
<dbReference type="EMBL" id="JBHTII010000002">
    <property type="protein sequence ID" value="MFD0791845.1"/>
    <property type="molecule type" value="Genomic_DNA"/>
</dbReference>
<feature type="compositionally biased region" description="Basic and acidic residues" evidence="1">
    <location>
        <begin position="32"/>
        <end position="41"/>
    </location>
</feature>
<accession>A0ABW3ALI6</accession>
<dbReference type="Proteomes" id="UP001597055">
    <property type="component" value="Unassembled WGS sequence"/>
</dbReference>
<comment type="caution">
    <text evidence="3">The sequence shown here is derived from an EMBL/GenBank/DDBJ whole genome shotgun (WGS) entry which is preliminary data.</text>
</comment>
<feature type="domain" description="SnoaL-like" evidence="2">
    <location>
        <begin position="66"/>
        <end position="158"/>
    </location>
</feature>
<dbReference type="InterPro" id="IPR032710">
    <property type="entry name" value="NTF2-like_dom_sf"/>
</dbReference>
<name>A0ABW3ALI6_9MICO</name>
<dbReference type="Pfam" id="PF12680">
    <property type="entry name" value="SnoaL_2"/>
    <property type="match status" value="1"/>
</dbReference>
<sequence length="166" mass="18292">MGGTEQTRSGRIPGPGESSIPKLEVDENVAPRPEEEVADVARAEPADTLWVGRDDRFMRALPTPIAAFIDATNTGDSDAFVAAFTEDGVLDDWGRVARGHESIREWDRTDNIGKESHFELVDIVAEARPDTYLVHLRVTGKGFNGTSPFRFSLRGDRIESLKIVPD</sequence>
<dbReference type="Gene3D" id="3.10.450.50">
    <property type="match status" value="1"/>
</dbReference>
<keyword evidence="4" id="KW-1185">Reference proteome</keyword>
<proteinExistence type="predicted"/>
<dbReference type="InterPro" id="IPR037401">
    <property type="entry name" value="SnoaL-like"/>
</dbReference>
<dbReference type="RefSeq" id="WP_378772785.1">
    <property type="nucleotide sequence ID" value="NZ_JBHTII010000002.1"/>
</dbReference>